<feature type="region of interest" description="Disordered" evidence="5">
    <location>
        <begin position="615"/>
        <end position="685"/>
    </location>
</feature>
<feature type="compositionally biased region" description="Polar residues" evidence="5">
    <location>
        <begin position="622"/>
        <end position="651"/>
    </location>
</feature>
<protein>
    <recommendedName>
        <fullName evidence="6">SP-RING-type domain-containing protein</fullName>
    </recommendedName>
</protein>
<proteinExistence type="predicted"/>
<dbReference type="CDD" id="cd16650">
    <property type="entry name" value="SP-RING_PIAS-like"/>
    <property type="match status" value="1"/>
</dbReference>
<dbReference type="Pfam" id="PF02891">
    <property type="entry name" value="zf-MIZ"/>
    <property type="match status" value="1"/>
</dbReference>
<keyword evidence="1" id="KW-0479">Metal-binding</keyword>
<sequence length="1121" mass="125033">MQNRTDGPMSVSIGGGQEERRSTGSVFLGGQADSLAMHILSGHLSDPSKVSDLCFCLARSIDDAVANNEVPLKAQDLPMLVKQVYKHNNHSSLQAAVMALMISVKNACRIGWFQNKDSNDLLTLAKEIGKSFSNTEDFNVEPSYALSAISKIMARFYPRIKMGHILASLEIKAGYRAIVYDFHILKSTKVPVQNQIALFVAQMDNMETSSCIVTPPLANFLLNGKGVQGRNNISMDTGPQLPTNITAMLKYGINLFQAVGQFNGNYLITIAFMSMMPLTDETPLQDYVQPVVGPYGSDSTKTVLLTWNMLDSEIIERPSRISLNCPISHKRIKTPVKGHLCNHYQCFDYENFMEMNARRPLWCCPCCNQPVCHTDIRIDEHIAKILGETEENVVDVMISADGSWMAVLLNNDHTDKTGHGAPSCQQERPRQCGSDGFSCLPDEFSDLTKEGANAMHVYGGTGRRHLLDNPPCIPRNVVQKEVKNSDRLDQHGSCSTEENMYSRIPISISAVPLGSVGSTSTWAGTPDSSKSSCNSILAPVLTDTLSPVLNQQSLHGGLDREQQLLRPLVNSLPVSNMASSSMRNHTSIQNQEVKKDNYVSGQDVQQADIFPTQGQGGYHISSKCSSGHQNSLQSSTSHPSAMTRSLNSVPPSTVVEPVQFQRGGGSGQAMHDDNSTQTPLKSTAQPMAEKSRTPLYVPVQLQPSGTDLSSSLSTVAERLRGTSKQGGSVSETTHPQGLLADGSATLTSAQNLQPSGRMKGSLTGMDSLGQGGMPFTALLQGSNLDDKFLESQHTPLIVKESLPQVEMITKKRHWGGKFSVEEDNLLVSAWLNTSLHTVTEEKHKSYWERIWEFFLKHKAQAISERSPSSLMNRWTIIKNGIDNFCDCLAQIESMHQSDMTEHDKILQAKAKYQQLHETSFSFEHCWTSLRHQGKWLQRRNLLKRIRRLPCMASSPSTPDSTILGEDNVSNDSFQDLETPITMKDEKEKRKREKSTKSDDAVLPNSIRKDKLKKLTENLDEARDQEKGFTCLEQEKTHLKHSMEEEERICMRQEMFRSEQAQKELIRSEKGILQLKRDRLQVERDMEEVRIMAIDTSAMSPMQQQYFQQRQVEILERQKMSK</sequence>
<dbReference type="AlphaFoldDB" id="A0A922FW11"/>
<dbReference type="InterPro" id="IPR004181">
    <property type="entry name" value="Znf_MIZ"/>
</dbReference>
<dbReference type="PANTHER" id="PTHR10782">
    <property type="entry name" value="ZINC FINGER MIZ DOMAIN-CONTAINING PROTEIN"/>
    <property type="match status" value="1"/>
</dbReference>
<evidence type="ECO:0000256" key="1">
    <source>
        <dbReference type="ARBA" id="ARBA00022723"/>
    </source>
</evidence>
<feature type="compositionally biased region" description="Polar residues" evidence="5">
    <location>
        <begin position="722"/>
        <end position="735"/>
    </location>
</feature>
<dbReference type="GO" id="GO:0000785">
    <property type="term" value="C:chromatin"/>
    <property type="evidence" value="ECO:0007669"/>
    <property type="project" value="TreeGrafter"/>
</dbReference>
<evidence type="ECO:0000256" key="4">
    <source>
        <dbReference type="PROSITE-ProRule" id="PRU00452"/>
    </source>
</evidence>
<dbReference type="InterPro" id="IPR029466">
    <property type="entry name" value="NAM-associated_C"/>
</dbReference>
<keyword evidence="2 4" id="KW-0863">Zinc-finger</keyword>
<dbReference type="PANTHER" id="PTHR10782:SF4">
    <property type="entry name" value="TONALLI, ISOFORM E"/>
    <property type="match status" value="1"/>
</dbReference>
<accession>A0A922FW11</accession>
<keyword evidence="3" id="KW-0862">Zinc</keyword>
<dbReference type="GO" id="GO:0061665">
    <property type="term" value="F:SUMO ligase activity"/>
    <property type="evidence" value="ECO:0007669"/>
    <property type="project" value="TreeGrafter"/>
</dbReference>
<feature type="region of interest" description="Disordered" evidence="5">
    <location>
        <begin position="1"/>
        <end position="21"/>
    </location>
</feature>
<feature type="region of interest" description="Disordered" evidence="5">
    <location>
        <begin position="718"/>
        <end position="739"/>
    </location>
</feature>
<feature type="domain" description="SP-RING-type" evidence="6">
    <location>
        <begin position="310"/>
        <end position="391"/>
    </location>
</feature>
<evidence type="ECO:0000313" key="7">
    <source>
        <dbReference type="EMBL" id="KAG6730144.1"/>
    </source>
</evidence>
<gene>
    <name evidence="7" type="ORF">I3842_01G065200</name>
</gene>
<name>A0A922FW11_CARIL</name>
<organism evidence="7 8">
    <name type="scientific">Carya illinoinensis</name>
    <name type="common">Pecan</name>
    <dbReference type="NCBI Taxonomy" id="32201"/>
    <lineage>
        <taxon>Eukaryota</taxon>
        <taxon>Viridiplantae</taxon>
        <taxon>Streptophyta</taxon>
        <taxon>Embryophyta</taxon>
        <taxon>Tracheophyta</taxon>
        <taxon>Spermatophyta</taxon>
        <taxon>Magnoliopsida</taxon>
        <taxon>eudicotyledons</taxon>
        <taxon>Gunneridae</taxon>
        <taxon>Pentapetalae</taxon>
        <taxon>rosids</taxon>
        <taxon>fabids</taxon>
        <taxon>Fagales</taxon>
        <taxon>Juglandaceae</taxon>
        <taxon>Carya</taxon>
    </lineage>
</organism>
<dbReference type="PROSITE" id="PS51044">
    <property type="entry name" value="ZF_SP_RING"/>
    <property type="match status" value="1"/>
</dbReference>
<evidence type="ECO:0000313" key="8">
    <source>
        <dbReference type="Proteomes" id="UP000811246"/>
    </source>
</evidence>
<dbReference type="GO" id="GO:0008270">
    <property type="term" value="F:zinc ion binding"/>
    <property type="evidence" value="ECO:0007669"/>
    <property type="project" value="UniProtKB-KW"/>
</dbReference>
<evidence type="ECO:0000259" key="6">
    <source>
        <dbReference type="PROSITE" id="PS51044"/>
    </source>
</evidence>
<reference evidence="7" key="1">
    <citation type="submission" date="2021-01" db="EMBL/GenBank/DDBJ databases">
        <authorList>
            <person name="Lovell J.T."/>
            <person name="Bentley N."/>
            <person name="Bhattarai G."/>
            <person name="Jenkins J.W."/>
            <person name="Sreedasyam A."/>
            <person name="Alarcon Y."/>
            <person name="Bock C."/>
            <person name="Boston L."/>
            <person name="Carlson J."/>
            <person name="Cervantes K."/>
            <person name="Clermont K."/>
            <person name="Krom N."/>
            <person name="Kubenka K."/>
            <person name="Mamidi S."/>
            <person name="Mattison C."/>
            <person name="Monteros M."/>
            <person name="Pisani C."/>
            <person name="Plott C."/>
            <person name="Rajasekar S."/>
            <person name="Rhein H.S."/>
            <person name="Rohla C."/>
            <person name="Song M."/>
            <person name="Hilaire R.S."/>
            <person name="Shu S."/>
            <person name="Wells L."/>
            <person name="Wang X."/>
            <person name="Webber J."/>
            <person name="Heerema R.J."/>
            <person name="Klein P."/>
            <person name="Conner P."/>
            <person name="Grauke L."/>
            <person name="Grimwood J."/>
            <person name="Schmutz J."/>
            <person name="Randall J.J."/>
        </authorList>
    </citation>
    <scope>NUCLEOTIDE SEQUENCE</scope>
    <source>
        <tissue evidence="7">Leaf</tissue>
    </source>
</reference>
<feature type="compositionally biased region" description="Polar residues" evidence="5">
    <location>
        <begin position="675"/>
        <end position="685"/>
    </location>
</feature>
<dbReference type="EMBL" id="CM031825">
    <property type="protein sequence ID" value="KAG6730144.1"/>
    <property type="molecule type" value="Genomic_DNA"/>
</dbReference>
<evidence type="ECO:0000256" key="3">
    <source>
        <dbReference type="ARBA" id="ARBA00022833"/>
    </source>
</evidence>
<evidence type="ECO:0000256" key="2">
    <source>
        <dbReference type="ARBA" id="ARBA00022771"/>
    </source>
</evidence>
<comment type="caution">
    <text evidence="7">The sequence shown here is derived from an EMBL/GenBank/DDBJ whole genome shotgun (WGS) entry which is preliminary data.</text>
</comment>
<dbReference type="GO" id="GO:0016925">
    <property type="term" value="P:protein sumoylation"/>
    <property type="evidence" value="ECO:0007669"/>
    <property type="project" value="TreeGrafter"/>
</dbReference>
<feature type="region of interest" description="Disordered" evidence="5">
    <location>
        <begin position="952"/>
        <end position="1001"/>
    </location>
</feature>
<dbReference type="Proteomes" id="UP000811246">
    <property type="component" value="Chromosome 1"/>
</dbReference>
<evidence type="ECO:0000256" key="5">
    <source>
        <dbReference type="SAM" id="MobiDB-lite"/>
    </source>
</evidence>
<dbReference type="Pfam" id="PF14303">
    <property type="entry name" value="NAM-associated"/>
    <property type="match status" value="1"/>
</dbReference>